<dbReference type="GO" id="GO:0003700">
    <property type="term" value="F:DNA-binding transcription factor activity"/>
    <property type="evidence" value="ECO:0007669"/>
    <property type="project" value="InterPro"/>
</dbReference>
<protein>
    <submittedName>
        <fullName evidence="2">MarR family transcriptional regulator</fullName>
    </submittedName>
</protein>
<feature type="domain" description="HTH marR-type" evidence="1">
    <location>
        <begin position="1"/>
        <end position="137"/>
    </location>
</feature>
<dbReference type="GO" id="GO:0006950">
    <property type="term" value="P:response to stress"/>
    <property type="evidence" value="ECO:0007669"/>
    <property type="project" value="TreeGrafter"/>
</dbReference>
<dbReference type="PANTHER" id="PTHR33164:SF57">
    <property type="entry name" value="MARR-FAMILY TRANSCRIPTIONAL REGULATOR"/>
    <property type="match status" value="1"/>
</dbReference>
<dbReference type="EMBL" id="JAEQNE010000004">
    <property type="protein sequence ID" value="MBL0393065.1"/>
    <property type="molecule type" value="Genomic_DNA"/>
</dbReference>
<dbReference type="InterPro" id="IPR036388">
    <property type="entry name" value="WH-like_DNA-bd_sf"/>
</dbReference>
<gene>
    <name evidence="2" type="ORF">JJ685_18140</name>
</gene>
<dbReference type="PRINTS" id="PR00598">
    <property type="entry name" value="HTHMARR"/>
</dbReference>
<evidence type="ECO:0000313" key="3">
    <source>
        <dbReference type="Proteomes" id="UP000599109"/>
    </source>
</evidence>
<evidence type="ECO:0000313" key="2">
    <source>
        <dbReference type="EMBL" id="MBL0393065.1"/>
    </source>
</evidence>
<name>A0A936Z177_9BURK</name>
<sequence>MELEKFFPYRIALLAEQVSLATAQVYRTRFALGRDEWRVLAALAQQGEVRAADVKDRTTLDKMQVSRALARLEQGGLLARSPDPEDGRAWRVRLLPAGAALYRKIVPMVQAREEYLLSDLSPEEREALAKALEKVEARARQLARQG</sequence>
<keyword evidence="3" id="KW-1185">Reference proteome</keyword>
<dbReference type="InterPro" id="IPR039422">
    <property type="entry name" value="MarR/SlyA-like"/>
</dbReference>
<dbReference type="SUPFAM" id="SSF46785">
    <property type="entry name" value="Winged helix' DNA-binding domain"/>
    <property type="match status" value="1"/>
</dbReference>
<organism evidence="2 3">
    <name type="scientific">Ramlibacter monticola</name>
    <dbReference type="NCBI Taxonomy" id="1926872"/>
    <lineage>
        <taxon>Bacteria</taxon>
        <taxon>Pseudomonadati</taxon>
        <taxon>Pseudomonadota</taxon>
        <taxon>Betaproteobacteria</taxon>
        <taxon>Burkholderiales</taxon>
        <taxon>Comamonadaceae</taxon>
        <taxon>Ramlibacter</taxon>
    </lineage>
</organism>
<comment type="caution">
    <text evidence="2">The sequence shown here is derived from an EMBL/GenBank/DDBJ whole genome shotgun (WGS) entry which is preliminary data.</text>
</comment>
<dbReference type="Pfam" id="PF12802">
    <property type="entry name" value="MarR_2"/>
    <property type="match status" value="1"/>
</dbReference>
<dbReference type="PROSITE" id="PS50995">
    <property type="entry name" value="HTH_MARR_2"/>
    <property type="match status" value="1"/>
</dbReference>
<dbReference type="Gene3D" id="1.10.10.10">
    <property type="entry name" value="Winged helix-like DNA-binding domain superfamily/Winged helix DNA-binding domain"/>
    <property type="match status" value="1"/>
</dbReference>
<reference evidence="2 3" key="1">
    <citation type="journal article" date="2017" name="Int. J. Syst. Evol. Microbiol.">
        <title>Ramlibacter monticola sp. nov., isolated from forest soil.</title>
        <authorList>
            <person name="Chaudhary D.K."/>
            <person name="Kim J."/>
        </authorList>
    </citation>
    <scope>NUCLEOTIDE SEQUENCE [LARGE SCALE GENOMIC DNA]</scope>
    <source>
        <strain evidence="2 3">KACC 19175</strain>
    </source>
</reference>
<proteinExistence type="predicted"/>
<dbReference type="InterPro" id="IPR036390">
    <property type="entry name" value="WH_DNA-bd_sf"/>
</dbReference>
<dbReference type="PANTHER" id="PTHR33164">
    <property type="entry name" value="TRANSCRIPTIONAL REGULATOR, MARR FAMILY"/>
    <property type="match status" value="1"/>
</dbReference>
<dbReference type="AlphaFoldDB" id="A0A936Z177"/>
<dbReference type="Proteomes" id="UP000599109">
    <property type="component" value="Unassembled WGS sequence"/>
</dbReference>
<dbReference type="RefSeq" id="WP_201675723.1">
    <property type="nucleotide sequence ID" value="NZ_JAEQNE010000004.1"/>
</dbReference>
<evidence type="ECO:0000259" key="1">
    <source>
        <dbReference type="PROSITE" id="PS50995"/>
    </source>
</evidence>
<dbReference type="SMART" id="SM00347">
    <property type="entry name" value="HTH_MARR"/>
    <property type="match status" value="1"/>
</dbReference>
<dbReference type="InterPro" id="IPR000835">
    <property type="entry name" value="HTH_MarR-typ"/>
</dbReference>
<accession>A0A936Z177</accession>